<dbReference type="EMBL" id="JACEZT010000023">
    <property type="protein sequence ID" value="MBA5640038.1"/>
    <property type="molecule type" value="Genomic_DNA"/>
</dbReference>
<reference evidence="1 2" key="1">
    <citation type="submission" date="2020-07" db="EMBL/GenBank/DDBJ databases">
        <title>Novel species isolated from subtropical streams in China.</title>
        <authorList>
            <person name="Lu H."/>
        </authorList>
    </citation>
    <scope>NUCLEOTIDE SEQUENCE [LARGE SCALE GENOMIC DNA]</scope>
    <source>
        <strain evidence="1 2">LX20W</strain>
    </source>
</reference>
<evidence type="ECO:0008006" key="3">
    <source>
        <dbReference type="Google" id="ProtNLM"/>
    </source>
</evidence>
<evidence type="ECO:0000313" key="2">
    <source>
        <dbReference type="Proteomes" id="UP000534388"/>
    </source>
</evidence>
<sequence length="396" mass="44238">MMSHREPRARARLAKILLVALLAAPALLVLPSKHDEGENRHLAPFPSAPDSPAAALHYTGAFDAWANDHFGLRARLVALHTKLDYALWRQFPTHQVIAGRHGRIFTAAFQAEAPPYSGILSVCGYQATQAPMLAQQIDQFVVQTRARGLDAKLLVVPTSPVVNMEQLPRWLYGMCRDSVTPMSQVLAGPLAPEVRRQLSYPLAAMREANAREPLFPSTYFHWAGAGPRLVSAWTVQQFWGATPQQATPYVSKVERQPSDISHLFHGLKLESDVETLDWQKSGLELCYGATCFDGPLRPVVEKLREAIRVTNPRGQRQRLVIISDSYGPPAVGWFARYYKEVLLFNTNFLGTLDAADLQLLRSFLFEHRAGDDMLVLYHDATVYAGRLGNDFKTLMP</sequence>
<protein>
    <recommendedName>
        <fullName evidence="3">AlgX/AlgJ SGNH hydrolase-like domain-containing protein</fullName>
    </recommendedName>
</protein>
<keyword evidence="2" id="KW-1185">Reference proteome</keyword>
<dbReference type="RefSeq" id="WP_182167082.1">
    <property type="nucleotide sequence ID" value="NZ_JACEZT010000023.1"/>
</dbReference>
<gene>
    <name evidence="1" type="ORF">H3H37_23535</name>
</gene>
<comment type="caution">
    <text evidence="1">The sequence shown here is derived from an EMBL/GenBank/DDBJ whole genome shotgun (WGS) entry which is preliminary data.</text>
</comment>
<evidence type="ECO:0000313" key="1">
    <source>
        <dbReference type="EMBL" id="MBA5640038.1"/>
    </source>
</evidence>
<organism evidence="1 2">
    <name type="scientific">Rugamonas brunnea</name>
    <dbReference type="NCBI Taxonomy" id="2758569"/>
    <lineage>
        <taxon>Bacteria</taxon>
        <taxon>Pseudomonadati</taxon>
        <taxon>Pseudomonadota</taxon>
        <taxon>Betaproteobacteria</taxon>
        <taxon>Burkholderiales</taxon>
        <taxon>Oxalobacteraceae</taxon>
        <taxon>Telluria group</taxon>
        <taxon>Rugamonas</taxon>
    </lineage>
</organism>
<dbReference type="AlphaFoldDB" id="A0A7W2EWQ5"/>
<dbReference type="Proteomes" id="UP000534388">
    <property type="component" value="Unassembled WGS sequence"/>
</dbReference>
<proteinExistence type="predicted"/>
<name>A0A7W2EWQ5_9BURK</name>
<accession>A0A7W2EWQ5</accession>